<dbReference type="PANTHER" id="PTHR43802:SF1">
    <property type="entry name" value="IP11341P-RELATED"/>
    <property type="match status" value="1"/>
</dbReference>
<dbReference type="EC" id="4.2.1.17" evidence="3"/>
<keyword evidence="4" id="KW-1185">Reference proteome</keyword>
<evidence type="ECO:0000256" key="2">
    <source>
        <dbReference type="SAM" id="MobiDB-lite"/>
    </source>
</evidence>
<organism evidence="3 4">
    <name type="scientific">Baekduia soli</name>
    <dbReference type="NCBI Taxonomy" id="496014"/>
    <lineage>
        <taxon>Bacteria</taxon>
        <taxon>Bacillati</taxon>
        <taxon>Actinomycetota</taxon>
        <taxon>Thermoleophilia</taxon>
        <taxon>Solirubrobacterales</taxon>
        <taxon>Baekduiaceae</taxon>
        <taxon>Baekduia</taxon>
    </lineage>
</organism>
<accession>A0A5B8U5G2</accession>
<dbReference type="PANTHER" id="PTHR43802">
    <property type="entry name" value="ENOYL-COA HYDRATASE"/>
    <property type="match status" value="1"/>
</dbReference>
<dbReference type="CDD" id="cd06558">
    <property type="entry name" value="crotonase-like"/>
    <property type="match status" value="1"/>
</dbReference>
<dbReference type="InterPro" id="IPR029045">
    <property type="entry name" value="ClpP/crotonase-like_dom_sf"/>
</dbReference>
<evidence type="ECO:0000313" key="3">
    <source>
        <dbReference type="EMBL" id="QEC48078.1"/>
    </source>
</evidence>
<name>A0A5B8U5G2_9ACTN</name>
<dbReference type="SUPFAM" id="SSF52096">
    <property type="entry name" value="ClpP/crotonase"/>
    <property type="match status" value="1"/>
</dbReference>
<dbReference type="NCBIfam" id="NF006109">
    <property type="entry name" value="PRK08260.1"/>
    <property type="match status" value="1"/>
</dbReference>
<sequence>MTFTPKPMSYDAITYEVQDGIATIAMNRPDQLNALDAAMERELLLVWDLVDADDDVRAVVVTGRGRAFCAGYDLTNGFDVRDRAVERGTEELRPGDIPRDSGGLICLRMFRCLKPIVGAINGAGVGFGATFPLPMDVRLASEHAKFGYVFSRRGICMDAASSWFLTRAVGMSTALEWAISGRVFGADEALAAGLVREVLPADDLLPAAYETARRMVEHTAPVSVALNRQLLWQMAGATHPMDAHRAESIYIEERAASADAAEGAQSFIEKRPPAFPLTVSRDLPDGTPPFPEPPFDRRRRNPSAG</sequence>
<dbReference type="Gene3D" id="1.10.12.10">
    <property type="entry name" value="Lyase 2-enoyl-coa Hydratase, Chain A, domain 2"/>
    <property type="match status" value="1"/>
</dbReference>
<dbReference type="Gene3D" id="3.90.226.10">
    <property type="entry name" value="2-enoyl-CoA Hydratase, Chain A, domain 1"/>
    <property type="match status" value="1"/>
</dbReference>
<dbReference type="Pfam" id="PF00378">
    <property type="entry name" value="ECH_1"/>
    <property type="match status" value="1"/>
</dbReference>
<dbReference type="InterPro" id="IPR001753">
    <property type="entry name" value="Enoyl-CoA_hydra/iso"/>
</dbReference>
<evidence type="ECO:0000256" key="1">
    <source>
        <dbReference type="ARBA" id="ARBA00005254"/>
    </source>
</evidence>
<protein>
    <submittedName>
        <fullName evidence="3">Enoyl-CoA hydratase</fullName>
        <ecNumber evidence="3">4.2.1.17</ecNumber>
    </submittedName>
</protein>
<proteinExistence type="inferred from homology"/>
<dbReference type="InterPro" id="IPR014748">
    <property type="entry name" value="Enoyl-CoA_hydra_C"/>
</dbReference>
<dbReference type="KEGG" id="bsol:FSW04_11200"/>
<dbReference type="OrthoDB" id="9777711at2"/>
<reference evidence="3 4" key="1">
    <citation type="journal article" date="2018" name="J. Microbiol.">
        <title>Baekduia soli gen. nov., sp. nov., a novel bacterium isolated from the soil of Baekdu Mountain and proposal of a novel family name, Baekduiaceae fam. nov.</title>
        <authorList>
            <person name="An D.S."/>
            <person name="Siddiqi M.Z."/>
            <person name="Kim K.H."/>
            <person name="Yu H.S."/>
            <person name="Im W.T."/>
        </authorList>
    </citation>
    <scope>NUCLEOTIDE SEQUENCE [LARGE SCALE GENOMIC DNA]</scope>
    <source>
        <strain evidence="3 4">BR7-21</strain>
    </source>
</reference>
<feature type="region of interest" description="Disordered" evidence="2">
    <location>
        <begin position="262"/>
        <end position="305"/>
    </location>
</feature>
<dbReference type="EMBL" id="CP042430">
    <property type="protein sequence ID" value="QEC48078.1"/>
    <property type="molecule type" value="Genomic_DNA"/>
</dbReference>
<keyword evidence="3" id="KW-0456">Lyase</keyword>
<dbReference type="Proteomes" id="UP000321805">
    <property type="component" value="Chromosome"/>
</dbReference>
<dbReference type="RefSeq" id="WP_146919252.1">
    <property type="nucleotide sequence ID" value="NZ_CP042430.1"/>
</dbReference>
<dbReference type="AlphaFoldDB" id="A0A5B8U5G2"/>
<dbReference type="GO" id="GO:0004300">
    <property type="term" value="F:enoyl-CoA hydratase activity"/>
    <property type="evidence" value="ECO:0007669"/>
    <property type="project" value="UniProtKB-EC"/>
</dbReference>
<comment type="similarity">
    <text evidence="1">Belongs to the enoyl-CoA hydratase/isomerase family.</text>
</comment>
<gene>
    <name evidence="3" type="ORF">FSW04_11200</name>
</gene>
<evidence type="ECO:0000313" key="4">
    <source>
        <dbReference type="Proteomes" id="UP000321805"/>
    </source>
</evidence>